<feature type="transmembrane region" description="Helical" evidence="8">
    <location>
        <begin position="461"/>
        <end position="484"/>
    </location>
</feature>
<keyword evidence="5" id="KW-0325">Glycoprotein</keyword>
<dbReference type="EMBL" id="HBUF01555608">
    <property type="protein sequence ID" value="CAG6760290.1"/>
    <property type="molecule type" value="Transcribed_RNA"/>
</dbReference>
<keyword evidence="4 8" id="KW-0472">Membrane</keyword>
<feature type="transmembrane region" description="Helical" evidence="8">
    <location>
        <begin position="1007"/>
        <end position="1031"/>
    </location>
</feature>
<feature type="region of interest" description="Disordered" evidence="7">
    <location>
        <begin position="1061"/>
        <end position="1111"/>
    </location>
</feature>
<feature type="compositionally biased region" description="Basic residues" evidence="7">
    <location>
        <begin position="165"/>
        <end position="176"/>
    </location>
</feature>
<protein>
    <submittedName>
        <fullName evidence="10">Protein dispatched</fullName>
    </submittedName>
</protein>
<evidence type="ECO:0000256" key="7">
    <source>
        <dbReference type="SAM" id="MobiDB-lite"/>
    </source>
</evidence>
<dbReference type="SUPFAM" id="SSF82866">
    <property type="entry name" value="Multidrug efflux transporter AcrB transmembrane domain"/>
    <property type="match status" value="2"/>
</dbReference>
<feature type="transmembrane region" description="Helical" evidence="8">
    <location>
        <begin position="880"/>
        <end position="897"/>
    </location>
</feature>
<feature type="region of interest" description="Disordered" evidence="7">
    <location>
        <begin position="119"/>
        <end position="144"/>
    </location>
</feature>
<keyword evidence="2 8" id="KW-0812">Transmembrane</keyword>
<feature type="transmembrane region" description="Helical" evidence="8">
    <location>
        <begin position="597"/>
        <end position="616"/>
    </location>
</feature>
<feature type="transmembrane region" description="Helical" evidence="8">
    <location>
        <begin position="14"/>
        <end position="35"/>
    </location>
</feature>
<evidence type="ECO:0000259" key="9">
    <source>
        <dbReference type="PROSITE" id="PS50156"/>
    </source>
</evidence>
<accession>A0A8D9A7I9</accession>
<dbReference type="EMBL" id="HBUF01555606">
    <property type="protein sequence ID" value="CAG6760284.1"/>
    <property type="molecule type" value="Transcribed_RNA"/>
</dbReference>
<dbReference type="Pfam" id="PF02460">
    <property type="entry name" value="Patched"/>
    <property type="match status" value="1"/>
</dbReference>
<evidence type="ECO:0000256" key="1">
    <source>
        <dbReference type="ARBA" id="ARBA00004141"/>
    </source>
</evidence>
<dbReference type="InterPro" id="IPR052081">
    <property type="entry name" value="Dispatched_Hh_regulator"/>
</dbReference>
<organism evidence="10">
    <name type="scientific">Cacopsylla melanoneura</name>
    <dbReference type="NCBI Taxonomy" id="428564"/>
    <lineage>
        <taxon>Eukaryota</taxon>
        <taxon>Metazoa</taxon>
        <taxon>Ecdysozoa</taxon>
        <taxon>Arthropoda</taxon>
        <taxon>Hexapoda</taxon>
        <taxon>Insecta</taxon>
        <taxon>Pterygota</taxon>
        <taxon>Neoptera</taxon>
        <taxon>Paraneoptera</taxon>
        <taxon>Hemiptera</taxon>
        <taxon>Sternorrhyncha</taxon>
        <taxon>Psylloidea</taxon>
        <taxon>Psyllidae</taxon>
        <taxon>Psyllinae</taxon>
        <taxon>Cacopsylla</taxon>
    </lineage>
</organism>
<comment type="subcellular location">
    <subcellularLocation>
        <location evidence="1">Membrane</location>
        <topology evidence="1">Multi-pass membrane protein</topology>
    </subcellularLocation>
</comment>
<feature type="transmembrane region" description="Helical" evidence="8">
    <location>
        <begin position="530"/>
        <end position="555"/>
    </location>
</feature>
<dbReference type="GO" id="GO:0016020">
    <property type="term" value="C:membrane"/>
    <property type="evidence" value="ECO:0007669"/>
    <property type="project" value="UniProtKB-SubCell"/>
</dbReference>
<dbReference type="Pfam" id="PF03176">
    <property type="entry name" value="MMPL"/>
    <property type="match status" value="1"/>
</dbReference>
<feature type="transmembrane region" description="Helical" evidence="8">
    <location>
        <begin position="904"/>
        <end position="926"/>
    </location>
</feature>
<feature type="transmembrane region" description="Helical" evidence="8">
    <location>
        <begin position="504"/>
        <end position="523"/>
    </location>
</feature>
<dbReference type="PANTHER" id="PTHR45951">
    <property type="entry name" value="PROTEIN DISPATCHED-RELATED"/>
    <property type="match status" value="1"/>
</dbReference>
<dbReference type="GO" id="GO:0007224">
    <property type="term" value="P:smoothened signaling pathway"/>
    <property type="evidence" value="ECO:0007669"/>
    <property type="project" value="TreeGrafter"/>
</dbReference>
<dbReference type="AlphaFoldDB" id="A0A8D9A7I9"/>
<feature type="transmembrane region" description="Helical" evidence="8">
    <location>
        <begin position="932"/>
        <end position="950"/>
    </location>
</feature>
<feature type="domain" description="SSD" evidence="9">
    <location>
        <begin position="442"/>
        <end position="561"/>
    </location>
</feature>
<evidence type="ECO:0000256" key="2">
    <source>
        <dbReference type="ARBA" id="ARBA00022692"/>
    </source>
</evidence>
<evidence type="ECO:0000256" key="5">
    <source>
        <dbReference type="ARBA" id="ARBA00023180"/>
    </source>
</evidence>
<dbReference type="PROSITE" id="PS50156">
    <property type="entry name" value="SSD"/>
    <property type="match status" value="1"/>
</dbReference>
<keyword evidence="3 8" id="KW-1133">Transmembrane helix</keyword>
<dbReference type="InterPro" id="IPR004869">
    <property type="entry name" value="MMPL_dom"/>
</dbReference>
<feature type="transmembrane region" description="Helical" evidence="8">
    <location>
        <begin position="402"/>
        <end position="423"/>
    </location>
</feature>
<reference evidence="10" key="1">
    <citation type="submission" date="2021-05" db="EMBL/GenBank/DDBJ databases">
        <authorList>
            <person name="Alioto T."/>
            <person name="Alioto T."/>
            <person name="Gomez Garrido J."/>
        </authorList>
    </citation>
    <scope>NUCLEOTIDE SEQUENCE</scope>
</reference>
<dbReference type="InterPro" id="IPR003392">
    <property type="entry name" value="PTHD_SSD"/>
</dbReference>
<feature type="compositionally biased region" description="Basic and acidic residues" evidence="7">
    <location>
        <begin position="1073"/>
        <end position="1084"/>
    </location>
</feature>
<evidence type="ECO:0000256" key="3">
    <source>
        <dbReference type="ARBA" id="ARBA00022989"/>
    </source>
</evidence>
<dbReference type="Gene3D" id="1.20.1640.10">
    <property type="entry name" value="Multidrug efflux transporter AcrB transmembrane domain"/>
    <property type="match status" value="2"/>
</dbReference>
<evidence type="ECO:0000313" key="10">
    <source>
        <dbReference type="EMBL" id="CAG6760284.1"/>
    </source>
</evidence>
<feature type="region of interest" description="Disordered" evidence="7">
    <location>
        <begin position="158"/>
        <end position="201"/>
    </location>
</feature>
<name>A0A8D9A7I9_9HEMI</name>
<feature type="transmembrane region" description="Helical" evidence="8">
    <location>
        <begin position="971"/>
        <end position="995"/>
    </location>
</feature>
<dbReference type="EMBL" id="HBUF01555607">
    <property type="protein sequence ID" value="CAG6760287.1"/>
    <property type="molecule type" value="Transcribed_RNA"/>
</dbReference>
<sequence length="1111" mass="126028">MLYRFSRFISKRPLIGLLTCIVTALIFSIIPSILFHFPDFRDPKMGFEARGTELAKRLSAWNLLLEATRPSGPLTSNPDDETSVNIMNNGQVKQYRSSFLGYNKNKTKEQKEQPIIPLDQDELDNTTPLPTEEVPYQEDDGFGSHHKEVNWTAIMELGRDDNKGGGKRKNGKHKNRIYADENGDEEENKNQDKQSSSTWRRQHESYFCGPPSIDYSHVVISSTNGSDLLSLSSIMATCQIQEYLTSPKEYKSLCQTKGDREFTECCPIWSLPNYIAQLNKKRTCFDITEQDIRQTKKLLETCAFDFAAKKDEYLDCEVDSLYPCQQNCTVYNILHFITEKNYLFPPKEKPQLRNAIVFLPLAKSSALLDYYKNIISVGKLEKNHVTITAIDFGLKEILFDDLLLHDTWLIAAGAGSIVLFIYLYTSSLFLTGIIILTISQSLGVSYFFYTCVFNIQFFPFMNILAIIVALGIGSDDAFIVFNTWYNASKETTNVSSIDLYYTVLKHASIAICVTCVTTVAAFLTSIDSKITAVACFSIFASTTVVVNFVLMLLMLPSAIVLSERMRSISVFNIESLLSGYVDTFLSLFTEAVFRLKYFWLIILSVITAMSAVIVLYNPTLKLPDTAEFQLFTSDHLFEQYDFKYKNMFFFETFEMPEGQLQDYAYKMPLRFVFGIIPEDNGDRLNPASNGELVLDPKFDIASDKAQVWLKNFCKRVRAQPFYQSTQGPMLSNCFIEPFVEWMKVKCIDPVDQQKKFPCCEKYGFPYPKKVFNTCSVRFTNSLYKTPSSFFTRGITGPKFSKVHNDPQKDKREKPKVRAIVVEYDSNVSYTSSYIKIRNFYSQVESWFHEELKTAPASLKNGFFLSELNFYDLQDALQKDTINSIIVSIIVALIVLMFSLMNPVLAIMAIVTISSIIFVSIATLVLLGWKLNVLESVAICLVIGLSVDYSLHYVHNYKMAPDKSSRKNRVEYAIKMMSGPSLMAGLTTATTGAFMLPSSVLGYVQIGTFLIIMISVSWIYANFFLLPLLLVIGPVHGWAQFHYPDWLCSTFSCSYGGDDKTRIESETTSVTNERNSDMRESRELDTISGKRVSPPLSTRNQSPASVETEAGI</sequence>
<evidence type="ECO:0000256" key="6">
    <source>
        <dbReference type="ARBA" id="ARBA00038046"/>
    </source>
</evidence>
<evidence type="ECO:0000256" key="4">
    <source>
        <dbReference type="ARBA" id="ARBA00023136"/>
    </source>
</evidence>
<dbReference type="PANTHER" id="PTHR45951:SF3">
    <property type="entry name" value="PROTEIN DISPATCHED"/>
    <property type="match status" value="1"/>
</dbReference>
<dbReference type="InterPro" id="IPR000731">
    <property type="entry name" value="SSD"/>
</dbReference>
<comment type="similarity">
    <text evidence="6">Belongs to the dispatched family.</text>
</comment>
<dbReference type="GO" id="GO:0022857">
    <property type="term" value="F:transmembrane transporter activity"/>
    <property type="evidence" value="ECO:0007669"/>
    <property type="project" value="TreeGrafter"/>
</dbReference>
<proteinExistence type="inferred from homology"/>
<feature type="compositionally biased region" description="Polar residues" evidence="7">
    <location>
        <begin position="1094"/>
        <end position="1104"/>
    </location>
</feature>
<evidence type="ECO:0000256" key="8">
    <source>
        <dbReference type="SAM" id="Phobius"/>
    </source>
</evidence>